<evidence type="ECO:0000313" key="3">
    <source>
        <dbReference type="EMBL" id="CAF3562697.1"/>
    </source>
</evidence>
<dbReference type="Proteomes" id="UP000681722">
    <property type="component" value="Unassembled WGS sequence"/>
</dbReference>
<dbReference type="OrthoDB" id="10057301at2759"/>
<organism evidence="2 5">
    <name type="scientific">Didymodactylos carnosus</name>
    <dbReference type="NCBI Taxonomy" id="1234261"/>
    <lineage>
        <taxon>Eukaryota</taxon>
        <taxon>Metazoa</taxon>
        <taxon>Spiralia</taxon>
        <taxon>Gnathifera</taxon>
        <taxon>Rotifera</taxon>
        <taxon>Eurotatoria</taxon>
        <taxon>Bdelloidea</taxon>
        <taxon>Philodinida</taxon>
        <taxon>Philodinidae</taxon>
        <taxon>Didymodactylos</taxon>
    </lineage>
</organism>
<gene>
    <name evidence="2" type="ORF">GPM918_LOCUS12948</name>
    <name evidence="1" type="ORF">OVA965_LOCUS3610</name>
    <name evidence="4" type="ORF">SRO942_LOCUS12948</name>
    <name evidence="3" type="ORF">TMI583_LOCUS3609</name>
</gene>
<evidence type="ECO:0000313" key="5">
    <source>
        <dbReference type="Proteomes" id="UP000663829"/>
    </source>
</evidence>
<reference evidence="2" key="1">
    <citation type="submission" date="2021-02" db="EMBL/GenBank/DDBJ databases">
        <authorList>
            <person name="Nowell W R."/>
        </authorList>
    </citation>
    <scope>NUCLEOTIDE SEQUENCE</scope>
</reference>
<keyword evidence="5" id="KW-1185">Reference proteome</keyword>
<evidence type="ECO:0000313" key="2">
    <source>
        <dbReference type="EMBL" id="CAF0984944.1"/>
    </source>
</evidence>
<dbReference type="EMBL" id="CAJNOQ010002899">
    <property type="protein sequence ID" value="CAF0984944.1"/>
    <property type="molecule type" value="Genomic_DNA"/>
</dbReference>
<dbReference type="EMBL" id="CAJNOK010000881">
    <property type="protein sequence ID" value="CAF0781056.1"/>
    <property type="molecule type" value="Genomic_DNA"/>
</dbReference>
<dbReference type="Proteomes" id="UP000663829">
    <property type="component" value="Unassembled WGS sequence"/>
</dbReference>
<dbReference type="Proteomes" id="UP000682733">
    <property type="component" value="Unassembled WGS sequence"/>
</dbReference>
<comment type="caution">
    <text evidence="2">The sequence shown here is derived from an EMBL/GenBank/DDBJ whole genome shotgun (WGS) entry which is preliminary data.</text>
</comment>
<protein>
    <submittedName>
        <fullName evidence="2">Uncharacterized protein</fullName>
    </submittedName>
</protein>
<name>A0A814FMA9_9BILA</name>
<sequence length="171" mass="19139">MAAAYISKSAHSTGNTTSRSKTRNLETFTLLWPDADVDATQDNFDTQLKLRGVINCLQTFEVVDECEHHIREMKDEKVVLTVSGRLGCEIVPEVHDLRQIMCTAWMKRAARNGHNTIQKSKTAPFASISHMSYYDDEGEVLFILGAVFRIEKVDRDGGVWMDGEVGAVQSS</sequence>
<dbReference type="Gene3D" id="3.90.176.10">
    <property type="entry name" value="Toxin ADP-ribosyltransferase, Chain A, domain 1"/>
    <property type="match status" value="1"/>
</dbReference>
<evidence type="ECO:0000313" key="4">
    <source>
        <dbReference type="EMBL" id="CAF3757216.1"/>
    </source>
</evidence>
<dbReference type="SUPFAM" id="SSF56399">
    <property type="entry name" value="ADP-ribosylation"/>
    <property type="match status" value="1"/>
</dbReference>
<accession>A0A814FMA9</accession>
<proteinExistence type="predicted"/>
<dbReference type="EMBL" id="CAJOBA010000881">
    <property type="protein sequence ID" value="CAF3562697.1"/>
    <property type="molecule type" value="Genomic_DNA"/>
</dbReference>
<evidence type="ECO:0000313" key="1">
    <source>
        <dbReference type="EMBL" id="CAF0781056.1"/>
    </source>
</evidence>
<dbReference type="EMBL" id="CAJOBC010002899">
    <property type="protein sequence ID" value="CAF3757216.1"/>
    <property type="molecule type" value="Genomic_DNA"/>
</dbReference>
<dbReference type="Proteomes" id="UP000677228">
    <property type="component" value="Unassembled WGS sequence"/>
</dbReference>
<dbReference type="AlphaFoldDB" id="A0A814FMA9"/>